<keyword evidence="1" id="KW-1133">Transmembrane helix</keyword>
<proteinExistence type="predicted"/>
<protein>
    <submittedName>
        <fullName evidence="2">Uncharacterized protein</fullName>
    </submittedName>
</protein>
<feature type="transmembrane region" description="Helical" evidence="1">
    <location>
        <begin position="42"/>
        <end position="61"/>
    </location>
</feature>
<sequence length="63" mass="6754">MISQRSWRSIVVGGTVITALLLLGVLKAIFGVEVGTNLFSTGLTPAVILGFLQLIIAWGIYKH</sequence>
<evidence type="ECO:0000256" key="1">
    <source>
        <dbReference type="SAM" id="Phobius"/>
    </source>
</evidence>
<accession>X0XNK1</accession>
<comment type="caution">
    <text evidence="2">The sequence shown here is derived from an EMBL/GenBank/DDBJ whole genome shotgun (WGS) entry which is preliminary data.</text>
</comment>
<keyword evidence="1" id="KW-0472">Membrane</keyword>
<dbReference type="AlphaFoldDB" id="X0XNK1"/>
<evidence type="ECO:0000313" key="2">
    <source>
        <dbReference type="EMBL" id="GAG44754.1"/>
    </source>
</evidence>
<gene>
    <name evidence="2" type="ORF">S01H1_78301</name>
</gene>
<feature type="transmembrane region" description="Helical" evidence="1">
    <location>
        <begin position="7"/>
        <end position="30"/>
    </location>
</feature>
<organism evidence="2">
    <name type="scientific">marine sediment metagenome</name>
    <dbReference type="NCBI Taxonomy" id="412755"/>
    <lineage>
        <taxon>unclassified sequences</taxon>
        <taxon>metagenomes</taxon>
        <taxon>ecological metagenomes</taxon>
    </lineage>
</organism>
<feature type="non-terminal residue" evidence="2">
    <location>
        <position position="63"/>
    </location>
</feature>
<dbReference type="EMBL" id="BARS01052690">
    <property type="protein sequence ID" value="GAG44754.1"/>
    <property type="molecule type" value="Genomic_DNA"/>
</dbReference>
<keyword evidence="1" id="KW-0812">Transmembrane</keyword>
<reference evidence="2" key="1">
    <citation type="journal article" date="2014" name="Front. Microbiol.">
        <title>High frequency of phylogenetically diverse reductive dehalogenase-homologous genes in deep subseafloor sedimentary metagenomes.</title>
        <authorList>
            <person name="Kawai M."/>
            <person name="Futagami T."/>
            <person name="Toyoda A."/>
            <person name="Takaki Y."/>
            <person name="Nishi S."/>
            <person name="Hori S."/>
            <person name="Arai W."/>
            <person name="Tsubouchi T."/>
            <person name="Morono Y."/>
            <person name="Uchiyama I."/>
            <person name="Ito T."/>
            <person name="Fujiyama A."/>
            <person name="Inagaki F."/>
            <person name="Takami H."/>
        </authorList>
    </citation>
    <scope>NUCLEOTIDE SEQUENCE</scope>
    <source>
        <strain evidence="2">Expedition CK06-06</strain>
    </source>
</reference>
<name>X0XNK1_9ZZZZ</name>